<dbReference type="Pfam" id="PF00353">
    <property type="entry name" value="HemolysinCabind"/>
    <property type="match status" value="4"/>
</dbReference>
<dbReference type="SUPFAM" id="SSF49313">
    <property type="entry name" value="Cadherin-like"/>
    <property type="match status" value="1"/>
</dbReference>
<dbReference type="InterPro" id="IPR013783">
    <property type="entry name" value="Ig-like_fold"/>
</dbReference>
<comment type="subcellular location">
    <subcellularLocation>
        <location evidence="1">Secreted</location>
    </subcellularLocation>
</comment>
<keyword evidence="2" id="KW-0964">Secreted</keyword>
<dbReference type="PROSITE" id="PS00330">
    <property type="entry name" value="HEMOLYSIN_CALCIUM"/>
    <property type="match status" value="5"/>
</dbReference>
<dbReference type="PRINTS" id="PR00313">
    <property type="entry name" value="CABNDNGRPT"/>
</dbReference>
<dbReference type="Gene3D" id="2.60.40.10">
    <property type="entry name" value="Immunoglobulins"/>
    <property type="match status" value="2"/>
</dbReference>
<dbReference type="InterPro" id="IPR006644">
    <property type="entry name" value="Cadg"/>
</dbReference>
<proteinExistence type="predicted"/>
<dbReference type="PANTHER" id="PTHR38340">
    <property type="entry name" value="S-LAYER PROTEIN"/>
    <property type="match status" value="1"/>
</dbReference>
<dbReference type="SMART" id="SM00736">
    <property type="entry name" value="CADG"/>
    <property type="match status" value="1"/>
</dbReference>
<dbReference type="InterPro" id="IPR015919">
    <property type="entry name" value="Cadherin-like_sf"/>
</dbReference>
<dbReference type="Pfam" id="PF05345">
    <property type="entry name" value="He_PIG"/>
    <property type="match status" value="1"/>
</dbReference>
<dbReference type="InterPro" id="IPR001343">
    <property type="entry name" value="Hemolysn_Ca-bd"/>
</dbReference>
<dbReference type="InterPro" id="IPR018511">
    <property type="entry name" value="Hemolysin-typ_Ca-bd_CS"/>
</dbReference>
<dbReference type="Proteomes" id="UP000607281">
    <property type="component" value="Unassembled WGS sequence"/>
</dbReference>
<evidence type="ECO:0000313" key="4">
    <source>
        <dbReference type="EMBL" id="MBD2342645.1"/>
    </source>
</evidence>
<comment type="caution">
    <text evidence="4">The sequence shown here is derived from an EMBL/GenBank/DDBJ whole genome shotgun (WGS) entry which is preliminary data.</text>
</comment>
<reference evidence="4 5" key="1">
    <citation type="journal article" date="2020" name="ISME J.">
        <title>Comparative genomics reveals insights into cyanobacterial evolution and habitat adaptation.</title>
        <authorList>
            <person name="Chen M.Y."/>
            <person name="Teng W.K."/>
            <person name="Zhao L."/>
            <person name="Hu C.X."/>
            <person name="Zhou Y.K."/>
            <person name="Han B.P."/>
            <person name="Song L.R."/>
            <person name="Shu W.S."/>
        </authorList>
    </citation>
    <scope>NUCLEOTIDE SEQUENCE [LARGE SCALE GENOMIC DNA]</scope>
    <source>
        <strain evidence="4 5">FACHB-260</strain>
    </source>
</reference>
<gene>
    <name evidence="4" type="ORF">H6G18_00590</name>
</gene>
<dbReference type="NCBIfam" id="TIGR01451">
    <property type="entry name" value="B_ant_repeat"/>
    <property type="match status" value="1"/>
</dbReference>
<evidence type="ECO:0000256" key="2">
    <source>
        <dbReference type="ARBA" id="ARBA00022525"/>
    </source>
</evidence>
<keyword evidence="5" id="KW-1185">Reference proteome</keyword>
<dbReference type="EMBL" id="JACJRF010000001">
    <property type="protein sequence ID" value="MBD2342645.1"/>
    <property type="molecule type" value="Genomic_DNA"/>
</dbReference>
<evidence type="ECO:0000313" key="5">
    <source>
        <dbReference type="Proteomes" id="UP000607281"/>
    </source>
</evidence>
<accession>A0ABR8CKK0</accession>
<protein>
    <submittedName>
        <fullName evidence="4">DUF4347 domain-containing protein</fullName>
    </submittedName>
</protein>
<feature type="domain" description="Dystroglycan-type cadherin-like" evidence="3">
    <location>
        <begin position="1172"/>
        <end position="1271"/>
    </location>
</feature>
<dbReference type="InterPro" id="IPR011049">
    <property type="entry name" value="Serralysin-like_metalloprot_C"/>
</dbReference>
<dbReference type="SUPFAM" id="SSF51120">
    <property type="entry name" value="beta-Roll"/>
    <property type="match status" value="2"/>
</dbReference>
<organism evidence="4 5">
    <name type="scientific">Anabaena subtropica FACHB-260</name>
    <dbReference type="NCBI Taxonomy" id="2692884"/>
    <lineage>
        <taxon>Bacteria</taxon>
        <taxon>Bacillati</taxon>
        <taxon>Cyanobacteriota</taxon>
        <taxon>Cyanophyceae</taxon>
        <taxon>Nostocales</taxon>
        <taxon>Nostocaceae</taxon>
        <taxon>Anabaena</taxon>
    </lineage>
</organism>
<name>A0ABR8CKK0_9NOST</name>
<sequence length="1660" mass="170870">MSVILFVDPTVPDYQSLIQGLSADTQLVILDPQKDGVLQITEALKSGIFDTVHIVSHGTEGNLQLGTTQLNSATLPSYSNLLGQWSNHLIPGADILLYGCKVAQGDAGKNFVQQLHQVTDADIAASDDATGSVVLGGDWNLEYSTGTITAPLAFQIGVMEAYNSVLAPFTDGNLVIYRVGTGSATLSNAGTAVFLDEYTPSGTLVQSIPLPTAIDGSNRRLVASGTATSEGYLTLSNDGQYLLLTGYDADTGTASIPGTSSTSVNRVVGRVDASGNINTTTALSNFSSANNIRSVASTNGTDIWVTGTSTGVAYTTLGSTTATQLSTTVTNIRNVNIFDNQLYISTSSGSAVRVGSVGSGTPTTSGQNITNLLGFSTTSSPYGFFFADLSPSVAGLDTLYVADDRTTSSGGGLQKWIFDGTTWSLAYTLISGLTTGLRGLTGSVVGTTPVLYATTAESTAPKFVTLTDTGSNSAFTTLATAAPNTAFRGVAFAPTSPPSAFPDLTISLSDSPDPVTVGNNLTYTLNVSNSGTGNASGVVVDFTLPTGLSVVGVPGVSNGFAYTGTTNGVARFTGGSVNAGSNGILTVQVNPTRAGNLTSGIAVVDPDNTITEINESNNTAAAINTTVNNNAPVLNNTGNPTLTAITEDVLVANNPGTLVSDIIGNTITDVNANALKGIAVTFVDNSRGTWQYTLNNGANWSSFNTPGLNEARLLPADASTRIRFLPNPNFSGTADINFYAWDQTSGTAGSTANILPTNPFGGSGTGGSTAFSTAYEGASITVTPVNDTAPTLSNGNVTLPSIDEDTPIVSNRGSLLADLVRGLISDSDPDPQGIAVIGADNSNGSWQYSLDGGTNWLDFGTVSNNSATLLTTGVVLYDGSLAGLPTSQGWLKFGASAAIPPAIGIGGTESAITGGTQLNSVTSAPNQLIGSSGYSNHNSYTPVLYNQSFPVLDPVKGFTLSFDVKINSENNSDTNRAGFSVIVVTSDKTKAIELGFWTNEIWAQTASPLFTHSTTERAFRNTTTAVTRYHLVVENNTYKLFAPDSSTPILSGNLRDYTAFNHTTGALSPINSLPFDPYETPNFIFFGDNTTSARASSDISRVELQTNTRVRFVPNADYNGQANLSFRAWDGSNGVASGTTGVNASVNGNATAFSSNTQTVGITVNPVNNAPTVANPIGSQTAATGTVFNFQIPGNTFFDADGDTLTYTATLSNGDPLPSWLSFDPANGTFTGTPTRNNIANLSIKITATDTTDLSIDTTFNLSVGLPDNIINGTLGNNTFIATAARDIFNGIGGSNNFITSFANLQQNDSFIGGNSRDTIIIHGGTNTDTISFDLTNPNNQLASISGTTITNVESFDLRNFAGTVTFTGGNGNDRVYGGAGNDTLTGGAGDDYLDGGDGNDTLNGGDGNDVLISGSGTNTMTGGAGNDRYYIDNASDVITEAIDGGTDEVFSTVSYTLAANVENLTLRGSAVIGRGNASNNNIRGNDEDNFLYGLDGNDNLNGGNGNDTLNGGNGNDTLNGGTGNDILIGGAGDDRLFGGAGADIFGFGFTGSPFNSGDFGIDTISDFAVGVDTIHLDKASFTALTDFSVGSEFATVSNDTLVAISDALIVYSSGSGRLFYNENGSTAGLGSGAHFATVSGAPTLTANDFVIFGSSNPMG</sequence>
<dbReference type="Gene3D" id="2.150.10.10">
    <property type="entry name" value="Serralysin-like metalloprotease, C-terminal"/>
    <property type="match status" value="3"/>
</dbReference>
<dbReference type="InterPro" id="IPR011635">
    <property type="entry name" value="CARDB"/>
</dbReference>
<evidence type="ECO:0000256" key="1">
    <source>
        <dbReference type="ARBA" id="ARBA00004613"/>
    </source>
</evidence>
<dbReference type="PANTHER" id="PTHR38340:SF1">
    <property type="entry name" value="S-LAYER PROTEIN"/>
    <property type="match status" value="1"/>
</dbReference>
<dbReference type="InterPro" id="IPR050557">
    <property type="entry name" value="RTX_toxin/Mannuronan_C5-epim"/>
</dbReference>
<dbReference type="InterPro" id="IPR047589">
    <property type="entry name" value="DUF11_rpt"/>
</dbReference>
<dbReference type="Pfam" id="PF07705">
    <property type="entry name" value="CARDB"/>
    <property type="match status" value="1"/>
</dbReference>
<dbReference type="InterPro" id="IPR025592">
    <property type="entry name" value="DUF4347"/>
</dbReference>
<evidence type="ECO:0000259" key="3">
    <source>
        <dbReference type="SMART" id="SM00736"/>
    </source>
</evidence>
<dbReference type="Pfam" id="PF14252">
    <property type="entry name" value="DUF4347"/>
    <property type="match status" value="1"/>
</dbReference>
<dbReference type="RefSeq" id="WP_190405132.1">
    <property type="nucleotide sequence ID" value="NZ_JACJRF010000001.1"/>
</dbReference>